<dbReference type="EMBL" id="QBLH01002107">
    <property type="protein sequence ID" value="TGZ49698.1"/>
    <property type="molecule type" value="Genomic_DNA"/>
</dbReference>
<evidence type="ECO:0000313" key="1">
    <source>
        <dbReference type="EMBL" id="TGZ49698.1"/>
    </source>
</evidence>
<keyword evidence="2" id="KW-1185">Reference proteome</keyword>
<protein>
    <submittedName>
        <fullName evidence="1">Calcium/calmodulin-dependent protein kinase kinase 2</fullName>
    </submittedName>
</protein>
<dbReference type="GO" id="GO:0016301">
    <property type="term" value="F:kinase activity"/>
    <property type="evidence" value="ECO:0007669"/>
    <property type="project" value="UniProtKB-KW"/>
</dbReference>
<organism evidence="1 2">
    <name type="scientific">Temnothorax longispinosus</name>
    <dbReference type="NCBI Taxonomy" id="300112"/>
    <lineage>
        <taxon>Eukaryota</taxon>
        <taxon>Metazoa</taxon>
        <taxon>Ecdysozoa</taxon>
        <taxon>Arthropoda</taxon>
        <taxon>Hexapoda</taxon>
        <taxon>Insecta</taxon>
        <taxon>Pterygota</taxon>
        <taxon>Neoptera</taxon>
        <taxon>Endopterygota</taxon>
        <taxon>Hymenoptera</taxon>
        <taxon>Apocrita</taxon>
        <taxon>Aculeata</taxon>
        <taxon>Formicoidea</taxon>
        <taxon>Formicidae</taxon>
        <taxon>Myrmicinae</taxon>
        <taxon>Temnothorax</taxon>
    </lineage>
</organism>
<name>A0A4S2KPD0_9HYME</name>
<sequence>MPRKFSLQTTLRQRPTRISIGSHPYRRVALSIVRKKGESVNLVDYSQPIGVLGEEHSFFAERDFPARLVGRETKKEQSSCERLLPSSDIANNLSSTACKLDSPTDVKPNKMKIARFEVRKDDD</sequence>
<dbReference type="STRING" id="300112.A0A4S2KPD0"/>
<comment type="caution">
    <text evidence="1">The sequence shown here is derived from an EMBL/GenBank/DDBJ whole genome shotgun (WGS) entry which is preliminary data.</text>
</comment>
<keyword evidence="1" id="KW-0418">Kinase</keyword>
<keyword evidence="1" id="KW-0808">Transferase</keyword>
<evidence type="ECO:0000313" key="2">
    <source>
        <dbReference type="Proteomes" id="UP000310200"/>
    </source>
</evidence>
<proteinExistence type="predicted"/>
<accession>A0A4S2KPD0</accession>
<reference evidence="1 2" key="1">
    <citation type="journal article" date="2019" name="Philos. Trans. R. Soc. Lond., B, Biol. Sci.">
        <title>Ant behaviour and brain gene expression of defending hosts depend on the ecological success of the intruding social parasite.</title>
        <authorList>
            <person name="Kaur R."/>
            <person name="Stoldt M."/>
            <person name="Jongepier E."/>
            <person name="Feldmeyer B."/>
            <person name="Menzel F."/>
            <person name="Bornberg-Bauer E."/>
            <person name="Foitzik S."/>
        </authorList>
    </citation>
    <scope>NUCLEOTIDE SEQUENCE [LARGE SCALE GENOMIC DNA]</scope>
    <source>
        <tissue evidence="1">Whole body</tissue>
    </source>
</reference>
<dbReference type="Proteomes" id="UP000310200">
    <property type="component" value="Unassembled WGS sequence"/>
</dbReference>
<gene>
    <name evidence="1" type="ORF">DBV15_01253</name>
</gene>
<dbReference type="AlphaFoldDB" id="A0A4S2KPD0"/>